<evidence type="ECO:0000313" key="6">
    <source>
        <dbReference type="Proteomes" id="UP000293902"/>
    </source>
</evidence>
<dbReference type="EMBL" id="QLNI01000022">
    <property type="protein sequence ID" value="RAM01798.1"/>
    <property type="molecule type" value="Genomic_DNA"/>
</dbReference>
<sequence length="87" mass="8781">MPIYEYTCNACGKNFETLVMGSDTPTCPACSSEDLARMMSKCGFVSKSTGPGGQTQTTTSAGSSSCSGCTSTNCSSCSSNSSSLTIG</sequence>
<dbReference type="PANTHER" id="PTHR34404">
    <property type="entry name" value="REGULATORY PROTEIN, FMDB FAMILY"/>
    <property type="match status" value="1"/>
</dbReference>
<reference evidence="4 5" key="1">
    <citation type="submission" date="2018-06" db="EMBL/GenBank/DDBJ databases">
        <title>Complete Genome Sequence of Desulfobacter hydrogenophilus (DSM3380).</title>
        <authorList>
            <person name="Marietou A."/>
            <person name="Schreiber L."/>
            <person name="Marshall I."/>
            <person name="Jorgensen B."/>
        </authorList>
    </citation>
    <scope>NUCLEOTIDE SEQUENCE [LARGE SCALE GENOMIC DNA]</scope>
    <source>
        <strain evidence="4 5">DSM 3380</strain>
    </source>
</reference>
<dbReference type="RefSeq" id="WP_111956921.1">
    <property type="nucleotide sequence ID" value="NZ_CP036313.1"/>
</dbReference>
<keyword evidence="6" id="KW-1185">Reference proteome</keyword>
<evidence type="ECO:0000259" key="2">
    <source>
        <dbReference type="SMART" id="SM00834"/>
    </source>
</evidence>
<gene>
    <name evidence="4" type="ORF">DO021_11880</name>
    <name evidence="3" type="ORF">EYB58_09280</name>
</gene>
<feature type="region of interest" description="Disordered" evidence="1">
    <location>
        <begin position="47"/>
        <end position="87"/>
    </location>
</feature>
<dbReference type="SMART" id="SM00834">
    <property type="entry name" value="CxxC_CXXC_SSSS"/>
    <property type="match status" value="1"/>
</dbReference>
<dbReference type="Proteomes" id="UP000248798">
    <property type="component" value="Unassembled WGS sequence"/>
</dbReference>
<dbReference type="OrthoDB" id="9813321at2"/>
<accession>A0A328FB65</accession>
<reference evidence="3 6" key="2">
    <citation type="submission" date="2019-02" db="EMBL/GenBank/DDBJ databases">
        <title>Complete genome sequence of Desulfobacter hydrogenophilus AcRS1.</title>
        <authorList>
            <person name="Marietou A."/>
            <person name="Lund M.B."/>
            <person name="Marshall I.P.G."/>
            <person name="Schreiber L."/>
            <person name="Jorgensen B."/>
        </authorList>
    </citation>
    <scope>NUCLEOTIDE SEQUENCE [LARGE SCALE GENOMIC DNA]</scope>
    <source>
        <strain evidence="3 6">AcRS1</strain>
    </source>
</reference>
<protein>
    <submittedName>
        <fullName evidence="4">Zinc ribbon domain-containing protein</fullName>
    </submittedName>
</protein>
<evidence type="ECO:0000313" key="5">
    <source>
        <dbReference type="Proteomes" id="UP000248798"/>
    </source>
</evidence>
<dbReference type="NCBIfam" id="TIGR02605">
    <property type="entry name" value="CxxC_CxxC_SSSS"/>
    <property type="match status" value="1"/>
</dbReference>
<dbReference type="PANTHER" id="PTHR34404:SF3">
    <property type="entry name" value="REGULATORY PROTEIN, FMDB FAMILY"/>
    <property type="match status" value="1"/>
</dbReference>
<organism evidence="4 5">
    <name type="scientific">Desulfobacter hydrogenophilus</name>
    <dbReference type="NCBI Taxonomy" id="2291"/>
    <lineage>
        <taxon>Bacteria</taxon>
        <taxon>Pseudomonadati</taxon>
        <taxon>Thermodesulfobacteriota</taxon>
        <taxon>Desulfobacteria</taxon>
        <taxon>Desulfobacterales</taxon>
        <taxon>Desulfobacteraceae</taxon>
        <taxon>Desulfobacter</taxon>
    </lineage>
</organism>
<dbReference type="EMBL" id="CP036313">
    <property type="protein sequence ID" value="QBH13091.1"/>
    <property type="molecule type" value="Genomic_DNA"/>
</dbReference>
<dbReference type="InterPro" id="IPR013429">
    <property type="entry name" value="Regulatory_FmdB_Zinc_ribbon"/>
</dbReference>
<dbReference type="AlphaFoldDB" id="A0A328FB65"/>
<name>A0A328FB65_9BACT</name>
<feature type="domain" description="Putative regulatory protein FmdB zinc ribbon" evidence="2">
    <location>
        <begin position="1"/>
        <end position="40"/>
    </location>
</feature>
<dbReference type="Pfam" id="PF09723">
    <property type="entry name" value="Zn_ribbon_8"/>
    <property type="match status" value="1"/>
</dbReference>
<evidence type="ECO:0000256" key="1">
    <source>
        <dbReference type="SAM" id="MobiDB-lite"/>
    </source>
</evidence>
<proteinExistence type="predicted"/>
<dbReference type="Proteomes" id="UP000293902">
    <property type="component" value="Chromosome"/>
</dbReference>
<evidence type="ECO:0000313" key="3">
    <source>
        <dbReference type="EMBL" id="QBH13091.1"/>
    </source>
</evidence>
<evidence type="ECO:0000313" key="4">
    <source>
        <dbReference type="EMBL" id="RAM01798.1"/>
    </source>
</evidence>